<dbReference type="GO" id="GO:0009897">
    <property type="term" value="C:external side of plasma membrane"/>
    <property type="evidence" value="ECO:0007669"/>
    <property type="project" value="TreeGrafter"/>
</dbReference>
<proteinExistence type="inferred from homology"/>
<keyword evidence="3 9" id="KW-0812">Transmembrane</keyword>
<dbReference type="GO" id="GO:0019957">
    <property type="term" value="F:C-C chemokine binding"/>
    <property type="evidence" value="ECO:0007669"/>
    <property type="project" value="TreeGrafter"/>
</dbReference>
<accession>A0AAW0MUA1</accession>
<name>A0AAW0MUA1_9GOBI</name>
<dbReference type="PROSITE" id="PS00237">
    <property type="entry name" value="G_PROTEIN_RECEP_F1_1"/>
    <property type="match status" value="1"/>
</dbReference>
<comment type="similarity">
    <text evidence="9">Belongs to the G-protein coupled receptor 1 family.</text>
</comment>
<dbReference type="GO" id="GO:0060326">
    <property type="term" value="P:cell chemotaxis"/>
    <property type="evidence" value="ECO:0007669"/>
    <property type="project" value="TreeGrafter"/>
</dbReference>
<keyword evidence="13" id="KW-1185">Reference proteome</keyword>
<dbReference type="SUPFAM" id="SSF81321">
    <property type="entry name" value="Family A G protein-coupled receptor-like"/>
    <property type="match status" value="1"/>
</dbReference>
<dbReference type="PANTHER" id="PTHR10489:SF922">
    <property type="entry name" value="C-C CHEMOKINE RECEPTOR FAMILY-LIKE-RELATED"/>
    <property type="match status" value="1"/>
</dbReference>
<feature type="domain" description="G-protein coupled receptors family 1 profile" evidence="11">
    <location>
        <begin position="9"/>
        <end position="246"/>
    </location>
</feature>
<organism evidence="12 13">
    <name type="scientific">Mugilogobius chulae</name>
    <name type="common">yellowstripe goby</name>
    <dbReference type="NCBI Taxonomy" id="88201"/>
    <lineage>
        <taxon>Eukaryota</taxon>
        <taxon>Metazoa</taxon>
        <taxon>Chordata</taxon>
        <taxon>Craniata</taxon>
        <taxon>Vertebrata</taxon>
        <taxon>Euteleostomi</taxon>
        <taxon>Actinopterygii</taxon>
        <taxon>Neopterygii</taxon>
        <taxon>Teleostei</taxon>
        <taxon>Neoteleostei</taxon>
        <taxon>Acanthomorphata</taxon>
        <taxon>Gobiaria</taxon>
        <taxon>Gobiiformes</taxon>
        <taxon>Gobioidei</taxon>
        <taxon>Gobiidae</taxon>
        <taxon>Gobionellinae</taxon>
        <taxon>Mugilogobius</taxon>
    </lineage>
</organism>
<evidence type="ECO:0000313" key="12">
    <source>
        <dbReference type="EMBL" id="KAK7881519.1"/>
    </source>
</evidence>
<dbReference type="PRINTS" id="PR00237">
    <property type="entry name" value="GPCRRHODOPSN"/>
</dbReference>
<evidence type="ECO:0000256" key="5">
    <source>
        <dbReference type="ARBA" id="ARBA00023040"/>
    </source>
</evidence>
<dbReference type="GO" id="GO:0016493">
    <property type="term" value="F:C-C chemokine receptor activity"/>
    <property type="evidence" value="ECO:0007669"/>
    <property type="project" value="TreeGrafter"/>
</dbReference>
<dbReference type="InterPro" id="IPR017452">
    <property type="entry name" value="GPCR_Rhodpsn_7TM"/>
</dbReference>
<comment type="subcellular location">
    <subcellularLocation>
        <location evidence="1">Cell membrane</location>
        <topology evidence="1">Multi-pass membrane protein</topology>
    </subcellularLocation>
</comment>
<feature type="transmembrane region" description="Helical" evidence="10">
    <location>
        <begin position="29"/>
        <end position="48"/>
    </location>
</feature>
<dbReference type="InterPro" id="IPR000276">
    <property type="entry name" value="GPCR_Rhodpsn"/>
</dbReference>
<dbReference type="InterPro" id="IPR050119">
    <property type="entry name" value="CCR1-9-like"/>
</dbReference>
<evidence type="ECO:0000256" key="4">
    <source>
        <dbReference type="ARBA" id="ARBA00022989"/>
    </source>
</evidence>
<evidence type="ECO:0000256" key="7">
    <source>
        <dbReference type="ARBA" id="ARBA00023170"/>
    </source>
</evidence>
<feature type="transmembrane region" description="Helical" evidence="10">
    <location>
        <begin position="150"/>
        <end position="170"/>
    </location>
</feature>
<feature type="transmembrane region" description="Helical" evidence="10">
    <location>
        <begin position="60"/>
        <end position="78"/>
    </location>
</feature>
<dbReference type="Gene3D" id="1.20.1070.10">
    <property type="entry name" value="Rhodopsin 7-helix transmembrane proteins"/>
    <property type="match status" value="1"/>
</dbReference>
<keyword evidence="5 9" id="KW-0297">G-protein coupled receptor</keyword>
<dbReference type="GO" id="GO:0007204">
    <property type="term" value="P:positive regulation of cytosolic calcium ion concentration"/>
    <property type="evidence" value="ECO:0007669"/>
    <property type="project" value="TreeGrafter"/>
</dbReference>
<keyword evidence="7 9" id="KW-0675">Receptor</keyword>
<evidence type="ECO:0000256" key="10">
    <source>
        <dbReference type="SAM" id="Phobius"/>
    </source>
</evidence>
<reference evidence="13" key="1">
    <citation type="submission" date="2024-04" db="EMBL/GenBank/DDBJ databases">
        <title>Salinicola lusitanus LLJ914,a marine bacterium isolated from the Okinawa Trough.</title>
        <authorList>
            <person name="Li J."/>
        </authorList>
    </citation>
    <scope>NUCLEOTIDE SEQUENCE [LARGE SCALE GENOMIC DNA]</scope>
</reference>
<comment type="caution">
    <text evidence="12">The sequence shown here is derived from an EMBL/GenBank/DDBJ whole genome shotgun (WGS) entry which is preliminary data.</text>
</comment>
<dbReference type="GO" id="GO:0019722">
    <property type="term" value="P:calcium-mediated signaling"/>
    <property type="evidence" value="ECO:0007669"/>
    <property type="project" value="TreeGrafter"/>
</dbReference>
<dbReference type="GO" id="GO:0006955">
    <property type="term" value="P:immune response"/>
    <property type="evidence" value="ECO:0007669"/>
    <property type="project" value="TreeGrafter"/>
</dbReference>
<dbReference type="PROSITE" id="PS50262">
    <property type="entry name" value="G_PROTEIN_RECEP_F1_2"/>
    <property type="match status" value="1"/>
</dbReference>
<feature type="transmembrane region" description="Helical" evidence="10">
    <location>
        <begin position="190"/>
        <end position="211"/>
    </location>
</feature>
<dbReference type="EMBL" id="JBBPFD010000022">
    <property type="protein sequence ID" value="KAK7881519.1"/>
    <property type="molecule type" value="Genomic_DNA"/>
</dbReference>
<evidence type="ECO:0000256" key="6">
    <source>
        <dbReference type="ARBA" id="ARBA00023136"/>
    </source>
</evidence>
<keyword evidence="6 10" id="KW-0472">Membrane</keyword>
<feature type="transmembrane region" description="Helical" evidence="10">
    <location>
        <begin position="98"/>
        <end position="119"/>
    </location>
</feature>
<dbReference type="PRINTS" id="PR00657">
    <property type="entry name" value="CCCHEMOKINER"/>
</dbReference>
<dbReference type="AlphaFoldDB" id="A0AAW0MUA1"/>
<gene>
    <name evidence="12" type="ORF">WMY93_029928</name>
</gene>
<dbReference type="PANTHER" id="PTHR10489">
    <property type="entry name" value="CELL ADHESION MOLECULE"/>
    <property type="match status" value="1"/>
</dbReference>
<evidence type="ECO:0000313" key="13">
    <source>
        <dbReference type="Proteomes" id="UP001460270"/>
    </source>
</evidence>
<protein>
    <recommendedName>
        <fullName evidence="11">G-protein coupled receptors family 1 profile domain-containing protein</fullName>
    </recommendedName>
</protein>
<dbReference type="InterPro" id="IPR000355">
    <property type="entry name" value="Chemokine_rcpt"/>
</dbReference>
<keyword evidence="2" id="KW-1003">Cell membrane</keyword>
<keyword evidence="8 9" id="KW-0807">Transducer</keyword>
<evidence type="ECO:0000256" key="9">
    <source>
        <dbReference type="RuleBase" id="RU000688"/>
    </source>
</evidence>
<evidence type="ECO:0000256" key="8">
    <source>
        <dbReference type="ARBA" id="ARBA00023224"/>
    </source>
</evidence>
<dbReference type="Pfam" id="PF00001">
    <property type="entry name" value="7tm_1"/>
    <property type="match status" value="1"/>
</dbReference>
<evidence type="ECO:0000259" key="11">
    <source>
        <dbReference type="PROSITE" id="PS50262"/>
    </source>
</evidence>
<evidence type="ECO:0000256" key="2">
    <source>
        <dbReference type="ARBA" id="ARBA00022475"/>
    </source>
</evidence>
<evidence type="ECO:0000256" key="1">
    <source>
        <dbReference type="ARBA" id="ARBA00004651"/>
    </source>
</evidence>
<sequence>MVFAFSLGANVLVLIIIYRFERLTTVTNILLLNLQPAFVATYLFLSHWPFGGVMCRLVGSLYYLGFFSSVLFLTLMTFDRHLAVVYSIGASRLRTRTYALLSCLAVWMFSALACVKPMIVHKLLFLAVNEVMLCQEDPDTEDTTLMDVGFYMQLIVFFLIPLLLIAYCYARIACTVLSSHIGTKFKTVRLIFVIVLLFFVCWTPFNVALLMSRIASACDEQNYWKRMVEITRHFTHIYFCISPFSTRLSGKVSEVLSHFTGQTLPEIGEARFDQSE</sequence>
<dbReference type="Proteomes" id="UP001460270">
    <property type="component" value="Unassembled WGS sequence"/>
</dbReference>
<evidence type="ECO:0000256" key="3">
    <source>
        <dbReference type="ARBA" id="ARBA00022692"/>
    </source>
</evidence>
<keyword evidence="4 10" id="KW-1133">Transmembrane helix</keyword>